<dbReference type="Proteomes" id="UP000276178">
    <property type="component" value="Unassembled WGS sequence"/>
</dbReference>
<sequence>MTTKEAKRQRFWNGIAIVLYGVLLPLCCLLMIVGETIPYPLLLFWFALPYIEQSGMEYARRKEVKR</sequence>
<proteinExistence type="predicted"/>
<evidence type="ECO:0000313" key="2">
    <source>
        <dbReference type="EMBL" id="GED27603.1"/>
    </source>
</evidence>
<dbReference type="Proteomes" id="UP000317180">
    <property type="component" value="Unassembled WGS sequence"/>
</dbReference>
<evidence type="ECO:0000313" key="3">
    <source>
        <dbReference type="EMBL" id="RNB52708.1"/>
    </source>
</evidence>
<dbReference type="EMBL" id="BJOD01000045">
    <property type="protein sequence ID" value="GED27603.1"/>
    <property type="molecule type" value="Genomic_DNA"/>
</dbReference>
<name>A0A3M8ANC6_9BACL</name>
<dbReference type="RefSeq" id="WP_005826732.1">
    <property type="nucleotide sequence ID" value="NZ_BJOD01000045.1"/>
</dbReference>
<keyword evidence="1" id="KW-0812">Transmembrane</keyword>
<accession>A0A3M8ANC6</accession>
<dbReference type="AlphaFoldDB" id="A0A3M8ANC6"/>
<protein>
    <submittedName>
        <fullName evidence="3">Uncharacterized protein</fullName>
    </submittedName>
</protein>
<keyword evidence="1" id="KW-0472">Membrane</keyword>
<dbReference type="EMBL" id="RHHN01000053">
    <property type="protein sequence ID" value="RNB52708.1"/>
    <property type="molecule type" value="Genomic_DNA"/>
</dbReference>
<dbReference type="GeneID" id="82813652"/>
<gene>
    <name evidence="2" type="ORF">BAG01nite_37050</name>
    <name evidence="3" type="ORF">EB820_18495</name>
</gene>
<keyword evidence="1" id="KW-1133">Transmembrane helix</keyword>
<dbReference type="OrthoDB" id="2470040at2"/>
<reference evidence="2 5" key="2">
    <citation type="submission" date="2019-06" db="EMBL/GenBank/DDBJ databases">
        <title>Whole genome shotgun sequence of Brevibacillus agri NBRC 15538.</title>
        <authorList>
            <person name="Hosoyama A."/>
            <person name="Uohara A."/>
            <person name="Ohji S."/>
            <person name="Ichikawa N."/>
        </authorList>
    </citation>
    <scope>NUCLEOTIDE SEQUENCE [LARGE SCALE GENOMIC DNA]</scope>
    <source>
        <strain evidence="2 5">NBRC 15538</strain>
    </source>
</reference>
<evidence type="ECO:0000313" key="4">
    <source>
        <dbReference type="Proteomes" id="UP000276178"/>
    </source>
</evidence>
<keyword evidence="5" id="KW-1185">Reference proteome</keyword>
<reference evidence="3 4" key="1">
    <citation type="submission" date="2018-10" db="EMBL/GenBank/DDBJ databases">
        <title>Phylogenomics of Brevibacillus.</title>
        <authorList>
            <person name="Dunlap C."/>
        </authorList>
    </citation>
    <scope>NUCLEOTIDE SEQUENCE [LARGE SCALE GENOMIC DNA]</scope>
    <source>
        <strain evidence="3 4">NRRL NRS 1219</strain>
    </source>
</reference>
<organism evidence="3 4">
    <name type="scientific">Brevibacillus agri</name>
    <dbReference type="NCBI Taxonomy" id="51101"/>
    <lineage>
        <taxon>Bacteria</taxon>
        <taxon>Bacillati</taxon>
        <taxon>Bacillota</taxon>
        <taxon>Bacilli</taxon>
        <taxon>Bacillales</taxon>
        <taxon>Paenibacillaceae</taxon>
        <taxon>Brevibacillus</taxon>
    </lineage>
</organism>
<evidence type="ECO:0000313" key="5">
    <source>
        <dbReference type="Proteomes" id="UP000317180"/>
    </source>
</evidence>
<evidence type="ECO:0000256" key="1">
    <source>
        <dbReference type="SAM" id="Phobius"/>
    </source>
</evidence>
<comment type="caution">
    <text evidence="3">The sequence shown here is derived from an EMBL/GenBank/DDBJ whole genome shotgun (WGS) entry which is preliminary data.</text>
</comment>
<feature type="transmembrane region" description="Helical" evidence="1">
    <location>
        <begin position="12"/>
        <end position="33"/>
    </location>
</feature>